<dbReference type="EMBL" id="JACRJB010000005">
    <property type="protein sequence ID" value="MBI5128099.1"/>
    <property type="molecule type" value="Genomic_DNA"/>
</dbReference>
<gene>
    <name evidence="2" type="ORF">HZA66_01535</name>
</gene>
<keyword evidence="1" id="KW-0472">Membrane</keyword>
<name>A0A933RVI5_RHOPL</name>
<evidence type="ECO:0000313" key="2">
    <source>
        <dbReference type="EMBL" id="MBI5128099.1"/>
    </source>
</evidence>
<protein>
    <submittedName>
        <fullName evidence="2">Uncharacterized protein</fullName>
    </submittedName>
</protein>
<keyword evidence="1" id="KW-0812">Transmembrane</keyword>
<comment type="caution">
    <text evidence="2">The sequence shown here is derived from an EMBL/GenBank/DDBJ whole genome shotgun (WGS) entry which is preliminary data.</text>
</comment>
<proteinExistence type="predicted"/>
<evidence type="ECO:0000313" key="3">
    <source>
        <dbReference type="Proteomes" id="UP000782519"/>
    </source>
</evidence>
<organism evidence="2 3">
    <name type="scientific">Rhodopseudomonas palustris</name>
    <dbReference type="NCBI Taxonomy" id="1076"/>
    <lineage>
        <taxon>Bacteria</taxon>
        <taxon>Pseudomonadati</taxon>
        <taxon>Pseudomonadota</taxon>
        <taxon>Alphaproteobacteria</taxon>
        <taxon>Hyphomicrobiales</taxon>
        <taxon>Nitrobacteraceae</taxon>
        <taxon>Rhodopseudomonas</taxon>
    </lineage>
</organism>
<dbReference type="Proteomes" id="UP000782519">
    <property type="component" value="Unassembled WGS sequence"/>
</dbReference>
<feature type="transmembrane region" description="Helical" evidence="1">
    <location>
        <begin position="7"/>
        <end position="28"/>
    </location>
</feature>
<keyword evidence="1" id="KW-1133">Transmembrane helix</keyword>
<sequence>MRFLAQLFGGLFVLIVSTGALSIIPFLAPRSGELQLLLMLAWPVLATAMNIAWFGVLVGMMIYGAARARPGLAVAPLAFAAIWLGVSVAQRWWIQAVLDPQLSSASTGQVAAASRTLIMVGDRSVDRNIIADGHIDHLINVWRDRDDPTKISSIEDVSMARGSSCDTGQTPPSADGRVAGRPDACFASRSLAEVPDGLVIEQIGRDLLRPVTQARSRVHGQERLLVSWMSGASIVLSYFPTFALPDSPTGIWEARPGILQVVRYGVRDNNSASMVGAIYGVTSSYQPNYGGSEPVVPPLDAAGLLDFAVTFARQADVSPKSVAALLVAARDKGLVDGRAIGIAASLIGHDNAGWNAATAFAKGLNNEQTAQLVEQMLQRLETPHSCDDCVISRQASHPALQDWKLRERLSNPEPVRDRAIRILVHGHDLAPWQYEGALKLMAALGPQDYRAYDSYFEASLLPLILLDDTPSYSDKAITYLRTQPRRIDSQQLRLGAKFDLVRDRDLKEYIVGIWPLDLKRLPASGGRPETYEIAAKACQRIARIADPVVRDQEFPVDCSMQPR</sequence>
<accession>A0A933RVI5</accession>
<reference evidence="2" key="1">
    <citation type="submission" date="2020-07" db="EMBL/GenBank/DDBJ databases">
        <title>Huge and variable diversity of episymbiotic CPR bacteria and DPANN archaea in groundwater ecosystems.</title>
        <authorList>
            <person name="He C.Y."/>
            <person name="Keren R."/>
            <person name="Whittaker M."/>
            <person name="Farag I.F."/>
            <person name="Doudna J."/>
            <person name="Cate J.H.D."/>
            <person name="Banfield J.F."/>
        </authorList>
    </citation>
    <scope>NUCLEOTIDE SEQUENCE</scope>
    <source>
        <strain evidence="2">NC_groundwater_1818_Pr3_B-0.1um_66_35</strain>
    </source>
</reference>
<feature type="transmembrane region" description="Helical" evidence="1">
    <location>
        <begin position="72"/>
        <end position="94"/>
    </location>
</feature>
<feature type="transmembrane region" description="Helical" evidence="1">
    <location>
        <begin position="40"/>
        <end position="65"/>
    </location>
</feature>
<dbReference type="AlphaFoldDB" id="A0A933RVI5"/>
<evidence type="ECO:0000256" key="1">
    <source>
        <dbReference type="SAM" id="Phobius"/>
    </source>
</evidence>